<organism evidence="1 2">
    <name type="scientific">Gordonia phage Chidiebere</name>
    <dbReference type="NCBI Taxonomy" id="2656530"/>
    <lineage>
        <taxon>Viruses</taxon>
        <taxon>Duplodnaviria</taxon>
        <taxon>Heunggongvirae</taxon>
        <taxon>Uroviricota</taxon>
        <taxon>Caudoviricetes</taxon>
        <taxon>Chidieberevirus</taxon>
        <taxon>Chidieberevirus chidiebere</taxon>
    </lineage>
</organism>
<dbReference type="GeneID" id="77951927"/>
<dbReference type="EMBL" id="MN586022">
    <property type="protein sequence ID" value="QGJ92973.1"/>
    <property type="molecule type" value="Genomic_DNA"/>
</dbReference>
<accession>A0A649VMQ4</accession>
<sequence>MIRYYNVRLGRLNRLNGPSTVPFPSRKAAVKFATNHSQMAPERVIIVRDPDGRIIKRFGRKQNLKRKART</sequence>
<proteinExistence type="predicted"/>
<dbReference type="RefSeq" id="YP_010675601.1">
    <property type="nucleotide sequence ID" value="NC_071005.1"/>
</dbReference>
<reference evidence="1 2" key="1">
    <citation type="submission" date="2019-10" db="EMBL/GenBank/DDBJ databases">
        <authorList>
            <person name="Zack K.M."/>
            <person name="Garlena R.A."/>
            <person name="Russell D.A."/>
            <person name="Pope W.H."/>
            <person name="Jacobs-Sera D."/>
            <person name="Hatfull G.F."/>
        </authorList>
    </citation>
    <scope>NUCLEOTIDE SEQUENCE [LARGE SCALE GENOMIC DNA]</scope>
</reference>
<dbReference type="KEGG" id="vg:77951927"/>
<evidence type="ECO:0000313" key="2">
    <source>
        <dbReference type="Proteomes" id="UP000423645"/>
    </source>
</evidence>
<keyword evidence="2" id="KW-1185">Reference proteome</keyword>
<name>A0A649VMQ4_9CAUD</name>
<evidence type="ECO:0000313" key="1">
    <source>
        <dbReference type="EMBL" id="QGJ92973.1"/>
    </source>
</evidence>
<gene>
    <name evidence="1" type="primary">83</name>
    <name evidence="1" type="ORF">PBI_CHIDIEBERE_83</name>
</gene>
<dbReference type="Proteomes" id="UP000423645">
    <property type="component" value="Segment"/>
</dbReference>
<protein>
    <submittedName>
        <fullName evidence="1">Uncharacterized protein</fullName>
    </submittedName>
</protein>